<dbReference type="Proteomes" id="UP000664991">
    <property type="component" value="Chromosome 14"/>
</dbReference>
<reference evidence="1 2" key="1">
    <citation type="submission" date="2020-12" db="EMBL/GenBank/DDBJ databases">
        <title>De novo assembly of Tibetan sheep genome.</title>
        <authorList>
            <person name="Li X."/>
        </authorList>
    </citation>
    <scope>NUCLEOTIDE SEQUENCE [LARGE SCALE GENOMIC DNA]</scope>
    <source>
        <tissue evidence="1">Heart</tissue>
    </source>
</reference>
<evidence type="ECO:0000313" key="1">
    <source>
        <dbReference type="EMBL" id="KAG5200401.1"/>
    </source>
</evidence>
<sequence>MARATPTSDPWPNRCEESPVPDWGVRRPGRVCLGEPLVPVPWERITVITWEAPSTSAAFNSRIEGTPFKRPTPPSSLSCGHDRRILHLNRQRVLTAHCTTKDLVVTSVTGGSSLDSAGKLRLNLSFLVLPLKIHLKT</sequence>
<comment type="caution">
    <text evidence="1">The sequence shown here is derived from an EMBL/GenBank/DDBJ whole genome shotgun (WGS) entry which is preliminary data.</text>
</comment>
<evidence type="ECO:0000313" key="2">
    <source>
        <dbReference type="Proteomes" id="UP000664991"/>
    </source>
</evidence>
<gene>
    <name evidence="1" type="ORF">JEQ12_004935</name>
</gene>
<proteinExistence type="predicted"/>
<accession>A0A835ZUP6</accession>
<dbReference type="EMBL" id="JAEMGP010000014">
    <property type="protein sequence ID" value="KAG5200401.1"/>
    <property type="molecule type" value="Genomic_DNA"/>
</dbReference>
<protein>
    <submittedName>
        <fullName evidence="1">Uncharacterized protein</fullName>
    </submittedName>
</protein>
<name>A0A835ZUP6_SHEEP</name>
<organism evidence="1 2">
    <name type="scientific">Ovis aries</name>
    <name type="common">Sheep</name>
    <dbReference type="NCBI Taxonomy" id="9940"/>
    <lineage>
        <taxon>Eukaryota</taxon>
        <taxon>Metazoa</taxon>
        <taxon>Chordata</taxon>
        <taxon>Craniata</taxon>
        <taxon>Vertebrata</taxon>
        <taxon>Euteleostomi</taxon>
        <taxon>Mammalia</taxon>
        <taxon>Eutheria</taxon>
        <taxon>Laurasiatheria</taxon>
        <taxon>Artiodactyla</taxon>
        <taxon>Ruminantia</taxon>
        <taxon>Pecora</taxon>
        <taxon>Bovidae</taxon>
        <taxon>Caprinae</taxon>
        <taxon>Ovis</taxon>
    </lineage>
</organism>
<dbReference type="AlphaFoldDB" id="A0A835ZUP6"/>